<dbReference type="Pfam" id="PF09334">
    <property type="entry name" value="tRNA-synt_1g"/>
    <property type="match status" value="1"/>
</dbReference>
<dbReference type="SUPFAM" id="SSF52374">
    <property type="entry name" value="Nucleotidylyl transferase"/>
    <property type="match status" value="1"/>
</dbReference>
<proteinExistence type="predicted"/>
<dbReference type="EMBL" id="UINC01219678">
    <property type="protein sequence ID" value="SVE47256.1"/>
    <property type="molecule type" value="Genomic_DNA"/>
</dbReference>
<keyword evidence="4" id="KW-0648">Protein biosynthesis</keyword>
<dbReference type="InterPro" id="IPR023457">
    <property type="entry name" value="Met-tRNA_synth_2"/>
</dbReference>
<accession>A0A383DRW4</accession>
<evidence type="ECO:0000256" key="2">
    <source>
        <dbReference type="ARBA" id="ARBA00022741"/>
    </source>
</evidence>
<keyword evidence="1" id="KW-0436">Ligase</keyword>
<dbReference type="InterPro" id="IPR014729">
    <property type="entry name" value="Rossmann-like_a/b/a_fold"/>
</dbReference>
<dbReference type="Gene3D" id="3.40.50.620">
    <property type="entry name" value="HUPs"/>
    <property type="match status" value="1"/>
</dbReference>
<gene>
    <name evidence="7" type="ORF">METZ01_LOCUS500110</name>
</gene>
<sequence length="234" mass="27129">ATVEWLKEESYFFKLSEWENKLIEYYENNKDAILPKSRYNEVVSFIKGGLKDLSISRTTFKWGIQVPEKDNHVMYVWIDALCNYITALNYPDTDNDSFKKFWPGVHIIGKDILRFHAVYWPAFLMAADLEPPKKIFAHGWGTNEGQKISKSLGNVINPYEIIDQYGLDQIRFFLFREVPFGNDGDFSKDAIAQRVNADLSNNYGNLIQRIATFIIKNANSEVTKPKKLEVPDEK</sequence>
<dbReference type="InterPro" id="IPR033911">
    <property type="entry name" value="MetRS_core"/>
</dbReference>
<evidence type="ECO:0000256" key="5">
    <source>
        <dbReference type="ARBA" id="ARBA00023146"/>
    </source>
</evidence>
<dbReference type="PANTHER" id="PTHR43326:SF1">
    <property type="entry name" value="METHIONINE--TRNA LIGASE, MITOCHONDRIAL"/>
    <property type="match status" value="1"/>
</dbReference>
<evidence type="ECO:0000259" key="6">
    <source>
        <dbReference type="Pfam" id="PF09334"/>
    </source>
</evidence>
<feature type="non-terminal residue" evidence="7">
    <location>
        <position position="1"/>
    </location>
</feature>
<feature type="domain" description="Methionyl/Leucyl tRNA synthetase" evidence="6">
    <location>
        <begin position="5"/>
        <end position="210"/>
    </location>
</feature>
<dbReference type="GO" id="GO:0006431">
    <property type="term" value="P:methionyl-tRNA aminoacylation"/>
    <property type="evidence" value="ECO:0007669"/>
    <property type="project" value="InterPro"/>
</dbReference>
<evidence type="ECO:0000256" key="4">
    <source>
        <dbReference type="ARBA" id="ARBA00022917"/>
    </source>
</evidence>
<feature type="non-terminal residue" evidence="7">
    <location>
        <position position="234"/>
    </location>
</feature>
<dbReference type="InterPro" id="IPR015413">
    <property type="entry name" value="Methionyl/Leucyl_tRNA_Synth"/>
</dbReference>
<reference evidence="7" key="1">
    <citation type="submission" date="2018-05" db="EMBL/GenBank/DDBJ databases">
        <authorList>
            <person name="Lanie J.A."/>
            <person name="Ng W.-L."/>
            <person name="Kazmierczak K.M."/>
            <person name="Andrzejewski T.M."/>
            <person name="Davidsen T.M."/>
            <person name="Wayne K.J."/>
            <person name="Tettelin H."/>
            <person name="Glass J.I."/>
            <person name="Rusch D."/>
            <person name="Podicherti R."/>
            <person name="Tsui H.-C.T."/>
            <person name="Winkler M.E."/>
        </authorList>
    </citation>
    <scope>NUCLEOTIDE SEQUENCE</scope>
</reference>
<keyword evidence="2" id="KW-0547">Nucleotide-binding</keyword>
<dbReference type="PANTHER" id="PTHR43326">
    <property type="entry name" value="METHIONYL-TRNA SYNTHETASE"/>
    <property type="match status" value="1"/>
</dbReference>
<name>A0A383DRW4_9ZZZZ</name>
<dbReference type="PRINTS" id="PR01041">
    <property type="entry name" value="TRNASYNTHMET"/>
</dbReference>
<evidence type="ECO:0000256" key="1">
    <source>
        <dbReference type="ARBA" id="ARBA00022598"/>
    </source>
</evidence>
<keyword evidence="5" id="KW-0030">Aminoacyl-tRNA synthetase</keyword>
<organism evidence="7">
    <name type="scientific">marine metagenome</name>
    <dbReference type="NCBI Taxonomy" id="408172"/>
    <lineage>
        <taxon>unclassified sequences</taxon>
        <taxon>metagenomes</taxon>
        <taxon>ecological metagenomes</taxon>
    </lineage>
</organism>
<dbReference type="GO" id="GO:0005524">
    <property type="term" value="F:ATP binding"/>
    <property type="evidence" value="ECO:0007669"/>
    <property type="project" value="UniProtKB-KW"/>
</dbReference>
<protein>
    <recommendedName>
        <fullName evidence="6">Methionyl/Leucyl tRNA synthetase domain-containing protein</fullName>
    </recommendedName>
</protein>
<dbReference type="AlphaFoldDB" id="A0A383DRW4"/>
<keyword evidence="3" id="KW-0067">ATP-binding</keyword>
<evidence type="ECO:0000313" key="7">
    <source>
        <dbReference type="EMBL" id="SVE47256.1"/>
    </source>
</evidence>
<evidence type="ECO:0000256" key="3">
    <source>
        <dbReference type="ARBA" id="ARBA00022840"/>
    </source>
</evidence>
<dbReference type="GO" id="GO:0004825">
    <property type="term" value="F:methionine-tRNA ligase activity"/>
    <property type="evidence" value="ECO:0007669"/>
    <property type="project" value="InterPro"/>
</dbReference>